<sequence length="201" mass="21295">MPSTTRRALLCGVGTAAVGALAGCSASETHSSPPDGGTLVTDYTAVVTRSTGERAPVVAPREDTDEAATTTEPFTIHSFESESDAEALALADDASNAAAVRRLVAETDYASESVIAYQTRIGECYRLAVQYVARDPDGSPNVECCRVVRDAHTACERRERDHAAAFVRLPFTGEEYRGLSVGSGGDCGRVPERYRNGSEST</sequence>
<keyword evidence="2" id="KW-1185">Reference proteome</keyword>
<comment type="caution">
    <text evidence="1">The sequence shown here is derived from an EMBL/GenBank/DDBJ whole genome shotgun (WGS) entry which is preliminary data.</text>
</comment>
<gene>
    <name evidence="1" type="ORF">GCM10009037_21550</name>
</gene>
<dbReference type="OrthoDB" id="242771at2157"/>
<name>A0A830EWI4_9EURY</name>
<proteinExistence type="predicted"/>
<dbReference type="AlphaFoldDB" id="A0A830EWI4"/>
<dbReference type="EMBL" id="BMPF01000003">
    <property type="protein sequence ID" value="GGL37646.1"/>
    <property type="molecule type" value="Genomic_DNA"/>
</dbReference>
<dbReference type="RefSeq" id="WP_188883755.1">
    <property type="nucleotide sequence ID" value="NZ_BMPF01000003.1"/>
</dbReference>
<protein>
    <submittedName>
        <fullName evidence="1">Uncharacterized protein</fullName>
    </submittedName>
</protein>
<dbReference type="Proteomes" id="UP000628840">
    <property type="component" value="Unassembled WGS sequence"/>
</dbReference>
<dbReference type="PROSITE" id="PS51257">
    <property type="entry name" value="PROKAR_LIPOPROTEIN"/>
    <property type="match status" value="1"/>
</dbReference>
<evidence type="ECO:0000313" key="1">
    <source>
        <dbReference type="EMBL" id="GGL37646.1"/>
    </source>
</evidence>
<accession>A0A830EWI4</accession>
<evidence type="ECO:0000313" key="2">
    <source>
        <dbReference type="Proteomes" id="UP000628840"/>
    </source>
</evidence>
<reference evidence="1 2" key="1">
    <citation type="journal article" date="2019" name="Int. J. Syst. Evol. Microbiol.">
        <title>The Global Catalogue of Microorganisms (GCM) 10K type strain sequencing project: providing services to taxonomists for standard genome sequencing and annotation.</title>
        <authorList>
            <consortium name="The Broad Institute Genomics Platform"/>
            <consortium name="The Broad Institute Genome Sequencing Center for Infectious Disease"/>
            <person name="Wu L."/>
            <person name="Ma J."/>
        </authorList>
    </citation>
    <scope>NUCLEOTIDE SEQUENCE [LARGE SCALE GENOMIC DNA]</scope>
    <source>
        <strain evidence="1 2">JCM 19585</strain>
    </source>
</reference>
<organism evidence="1 2">
    <name type="scientific">Halarchaeum grantii</name>
    <dbReference type="NCBI Taxonomy" id="1193105"/>
    <lineage>
        <taxon>Archaea</taxon>
        <taxon>Methanobacteriati</taxon>
        <taxon>Methanobacteriota</taxon>
        <taxon>Stenosarchaea group</taxon>
        <taxon>Halobacteria</taxon>
        <taxon>Halobacteriales</taxon>
        <taxon>Halobacteriaceae</taxon>
    </lineage>
</organism>